<dbReference type="STRING" id="1121302.SAMN02745163_02930"/>
<dbReference type="Proteomes" id="UP000184310">
    <property type="component" value="Unassembled WGS sequence"/>
</dbReference>
<accession>A0A1M6NJY3</accession>
<evidence type="ECO:0000313" key="1">
    <source>
        <dbReference type="EMBL" id="SHJ96051.1"/>
    </source>
</evidence>
<organism evidence="1 2">
    <name type="scientific">Clostridium cavendishii DSM 21758</name>
    <dbReference type="NCBI Taxonomy" id="1121302"/>
    <lineage>
        <taxon>Bacteria</taxon>
        <taxon>Bacillati</taxon>
        <taxon>Bacillota</taxon>
        <taxon>Clostridia</taxon>
        <taxon>Eubacteriales</taxon>
        <taxon>Clostridiaceae</taxon>
        <taxon>Clostridium</taxon>
    </lineage>
</organism>
<keyword evidence="2" id="KW-1185">Reference proteome</keyword>
<gene>
    <name evidence="1" type="ORF">SAMN02745163_02930</name>
</gene>
<evidence type="ECO:0000313" key="2">
    <source>
        <dbReference type="Proteomes" id="UP000184310"/>
    </source>
</evidence>
<sequence>MNSKNIELAIYIYPLPKGTSYYKEDLQHKEKVIELFDYCQILEGVIYLEGWNFLIDKYGYEALYEIDKESGWFDSESIEEFIEEIKNEMKISPSNL</sequence>
<protein>
    <submittedName>
        <fullName evidence="1">Uncharacterized protein</fullName>
    </submittedName>
</protein>
<dbReference type="OrthoDB" id="983066at2"/>
<proteinExistence type="predicted"/>
<dbReference type="EMBL" id="FQZB01000012">
    <property type="protein sequence ID" value="SHJ96051.1"/>
    <property type="molecule type" value="Genomic_DNA"/>
</dbReference>
<reference evidence="1 2" key="1">
    <citation type="submission" date="2016-11" db="EMBL/GenBank/DDBJ databases">
        <authorList>
            <person name="Jaros S."/>
            <person name="Januszkiewicz K."/>
            <person name="Wedrychowicz H."/>
        </authorList>
    </citation>
    <scope>NUCLEOTIDE SEQUENCE [LARGE SCALE GENOMIC DNA]</scope>
    <source>
        <strain evidence="1 2">DSM 21758</strain>
    </source>
</reference>
<dbReference type="RefSeq" id="WP_072989269.1">
    <property type="nucleotide sequence ID" value="NZ_FQZB01000012.1"/>
</dbReference>
<dbReference type="AlphaFoldDB" id="A0A1M6NJY3"/>
<name>A0A1M6NJY3_9CLOT</name>